<dbReference type="HOGENOM" id="CLU_2875642_0_0_11"/>
<evidence type="ECO:0000313" key="2">
    <source>
        <dbReference type="EMBL" id="EFQ84688.1"/>
    </source>
</evidence>
<dbReference type="NCBIfam" id="TIGR01764">
    <property type="entry name" value="excise"/>
    <property type="match status" value="1"/>
</dbReference>
<dbReference type="Pfam" id="PF12728">
    <property type="entry name" value="HTH_17"/>
    <property type="match status" value="1"/>
</dbReference>
<dbReference type="AlphaFoldDB" id="E2S7M2"/>
<protein>
    <submittedName>
        <fullName evidence="2">DNA binding domain, excisionase family</fullName>
    </submittedName>
</protein>
<dbReference type="RefSeq" id="WP_007076596.1">
    <property type="nucleotide sequence ID" value="NZ_CM001024.1"/>
</dbReference>
<dbReference type="GO" id="GO:0003677">
    <property type="term" value="F:DNA binding"/>
    <property type="evidence" value="ECO:0007669"/>
    <property type="project" value="InterPro"/>
</dbReference>
<feature type="domain" description="Helix-turn-helix" evidence="1">
    <location>
        <begin position="12"/>
        <end position="62"/>
    </location>
</feature>
<accession>E2S7M2</accession>
<dbReference type="InterPro" id="IPR009061">
    <property type="entry name" value="DNA-bd_dom_put_sf"/>
</dbReference>
<gene>
    <name evidence="2" type="ORF">HMPREF0063_10029</name>
</gene>
<dbReference type="InterPro" id="IPR041657">
    <property type="entry name" value="HTH_17"/>
</dbReference>
<evidence type="ECO:0000313" key="3">
    <source>
        <dbReference type="Proteomes" id="UP000003111"/>
    </source>
</evidence>
<dbReference type="SUPFAM" id="SSF46955">
    <property type="entry name" value="Putative DNA-binding domain"/>
    <property type="match status" value="1"/>
</dbReference>
<proteinExistence type="predicted"/>
<name>E2S7M2_9ACTN</name>
<dbReference type="InterPro" id="IPR010093">
    <property type="entry name" value="SinI_DNA-bd"/>
</dbReference>
<organism evidence="2 3">
    <name type="scientific">Aeromicrobium marinum DSM 15272</name>
    <dbReference type="NCBI Taxonomy" id="585531"/>
    <lineage>
        <taxon>Bacteria</taxon>
        <taxon>Bacillati</taxon>
        <taxon>Actinomycetota</taxon>
        <taxon>Actinomycetes</taxon>
        <taxon>Propionibacteriales</taxon>
        <taxon>Nocardioidaceae</taxon>
        <taxon>Aeromicrobium</taxon>
    </lineage>
</organism>
<comment type="caution">
    <text evidence="2">The sequence shown here is derived from an EMBL/GenBank/DDBJ whole genome shotgun (WGS) entry which is preliminary data.</text>
</comment>
<dbReference type="OrthoDB" id="5079279at2"/>
<dbReference type="EMBL" id="ACLF03000001">
    <property type="protein sequence ID" value="EFQ84688.1"/>
    <property type="molecule type" value="Genomic_DNA"/>
</dbReference>
<dbReference type="Proteomes" id="UP000003111">
    <property type="component" value="Unassembled WGS sequence"/>
</dbReference>
<sequence length="63" mass="7079">MTAMDAFEGRTWFSTAQAAQHSGWSSKTVLRALRDGTLAGSQRMAGGRWRIHRDDLDAWLRGE</sequence>
<reference evidence="2" key="1">
    <citation type="submission" date="2010-08" db="EMBL/GenBank/DDBJ databases">
        <authorList>
            <person name="Muzny D."/>
            <person name="Qin X."/>
            <person name="Buhay C."/>
            <person name="Dugan-Rocha S."/>
            <person name="Ding Y."/>
            <person name="Chen G."/>
            <person name="Hawes A."/>
            <person name="Holder M."/>
            <person name="Jhangiani S."/>
            <person name="Johnson A."/>
            <person name="Khan Z."/>
            <person name="Li Z."/>
            <person name="Liu W."/>
            <person name="Liu X."/>
            <person name="Perez L."/>
            <person name="Shen H."/>
            <person name="Wang Q."/>
            <person name="Watt J."/>
            <person name="Xi L."/>
            <person name="Xin Y."/>
            <person name="Zhou J."/>
            <person name="Deng J."/>
            <person name="Jiang H."/>
            <person name="Liu Y."/>
            <person name="Qu J."/>
            <person name="Song X.-Z."/>
            <person name="Zhang L."/>
            <person name="Villasana D."/>
            <person name="Johnson A."/>
            <person name="Liu J."/>
            <person name="Liyanage D."/>
            <person name="Lorensuhewa L."/>
            <person name="Robinson T."/>
            <person name="Song A."/>
            <person name="Song B.-B."/>
            <person name="Dinh H."/>
            <person name="Thornton R."/>
            <person name="Coyle M."/>
            <person name="Francisco L."/>
            <person name="Jackson L."/>
            <person name="Javaid M."/>
            <person name="Korchina V."/>
            <person name="Kovar C."/>
            <person name="Mata R."/>
            <person name="Mathew T."/>
            <person name="Ngo R."/>
            <person name="Nguyen L."/>
            <person name="Nguyen N."/>
            <person name="Okwuonu G."/>
            <person name="Ongeri F."/>
            <person name="Pham C."/>
            <person name="Simmons D."/>
            <person name="Wilczek-Boney K."/>
            <person name="Hale W."/>
            <person name="Jakkamsetti A."/>
            <person name="Pham P."/>
            <person name="Ruth R."/>
            <person name="San Lucas F."/>
            <person name="Warren J."/>
            <person name="Zhang J."/>
            <person name="Zhao Z."/>
            <person name="Zhou C."/>
            <person name="Zhu D."/>
            <person name="Lee S."/>
            <person name="Bess C."/>
            <person name="Blankenburg K."/>
            <person name="Forbes L."/>
            <person name="Fu Q."/>
            <person name="Gubbala S."/>
            <person name="Hirani K."/>
            <person name="Jayaseelan J.C."/>
            <person name="Lara F."/>
            <person name="Munidasa M."/>
            <person name="Palculict T."/>
            <person name="Patil S."/>
            <person name="Pu L.-L."/>
            <person name="Saada N."/>
            <person name="Tang L."/>
            <person name="Weissenberger G."/>
            <person name="Zhu Y."/>
            <person name="Hemphill L."/>
            <person name="Shang Y."/>
            <person name="Youmans B."/>
            <person name="Ayvaz T."/>
            <person name="Ross M."/>
            <person name="Santibanez J."/>
            <person name="Aqrawi P."/>
            <person name="Gross S."/>
            <person name="Joshi V."/>
            <person name="Fowler G."/>
            <person name="Nazareth L."/>
            <person name="Reid J."/>
            <person name="Worley K."/>
            <person name="Petrosino J."/>
            <person name="Highlander S."/>
            <person name="Gibbs R."/>
        </authorList>
    </citation>
    <scope>NUCLEOTIDE SEQUENCE [LARGE SCALE GENOMIC DNA]</scope>
    <source>
        <strain evidence="2">DSM 15272</strain>
    </source>
</reference>
<keyword evidence="3" id="KW-1185">Reference proteome</keyword>
<dbReference type="STRING" id="585531.HMPREF0063_10029"/>
<evidence type="ECO:0000259" key="1">
    <source>
        <dbReference type="Pfam" id="PF12728"/>
    </source>
</evidence>